<feature type="transmembrane region" description="Helical" evidence="2">
    <location>
        <begin position="334"/>
        <end position="353"/>
    </location>
</feature>
<feature type="region of interest" description="Disordered" evidence="1">
    <location>
        <begin position="656"/>
        <end position="699"/>
    </location>
</feature>
<gene>
    <name evidence="3" type="ORF">RM479_04980</name>
</gene>
<dbReference type="EMBL" id="JAVREP010000002">
    <property type="protein sequence ID" value="MDT0327762.1"/>
    <property type="molecule type" value="Genomic_DNA"/>
</dbReference>
<comment type="caution">
    <text evidence="3">The sequence shown here is derived from an EMBL/GenBank/DDBJ whole genome shotgun (WGS) entry which is preliminary data.</text>
</comment>
<feature type="compositionally biased region" description="Basic and acidic residues" evidence="1">
    <location>
        <begin position="14"/>
        <end position="25"/>
    </location>
</feature>
<feature type="transmembrane region" description="Helical" evidence="2">
    <location>
        <begin position="259"/>
        <end position="277"/>
    </location>
</feature>
<name>A0ABU2M580_9ACTN</name>
<evidence type="ECO:0000256" key="2">
    <source>
        <dbReference type="SAM" id="Phobius"/>
    </source>
</evidence>
<feature type="compositionally biased region" description="Acidic residues" evidence="1">
    <location>
        <begin position="670"/>
        <end position="699"/>
    </location>
</feature>
<keyword evidence="2" id="KW-0812">Transmembrane</keyword>
<feature type="transmembrane region" description="Helical" evidence="2">
    <location>
        <begin position="443"/>
        <end position="462"/>
    </location>
</feature>
<evidence type="ECO:0000313" key="3">
    <source>
        <dbReference type="EMBL" id="MDT0327762.1"/>
    </source>
</evidence>
<feature type="transmembrane region" description="Helical" evidence="2">
    <location>
        <begin position="210"/>
        <end position="239"/>
    </location>
</feature>
<protein>
    <recommendedName>
        <fullName evidence="5">Glycosyltransferase RgtA/B/C/D-like domain-containing protein</fullName>
    </recommendedName>
</protein>
<feature type="transmembrane region" description="Helical" evidence="2">
    <location>
        <begin position="303"/>
        <end position="322"/>
    </location>
</feature>
<keyword evidence="2" id="KW-1133">Transmembrane helix</keyword>
<feature type="transmembrane region" description="Helical" evidence="2">
    <location>
        <begin position="360"/>
        <end position="381"/>
    </location>
</feature>
<feature type="transmembrane region" description="Helical" evidence="2">
    <location>
        <begin position="53"/>
        <end position="76"/>
    </location>
</feature>
<keyword evidence="2" id="KW-0472">Membrane</keyword>
<keyword evidence="4" id="KW-1185">Reference proteome</keyword>
<feature type="transmembrane region" description="Helical" evidence="2">
    <location>
        <begin position="129"/>
        <end position="148"/>
    </location>
</feature>
<sequence>MPSATPTTGPEGRSGPEVRVRRPVAEPEAEGPDIGALVTETLRSLREISGDNVFRAAMAILVVAVAAKVYVLNASYFVEDDFLFFGAAYAADLTPDYLFSLHKGHFMPGAMFLVYLQTAFWPYNWWVGAGFMLGLQTLALLVFLRLTWELFGRRWALLVPFTVYALAPLTIPVLGWWAAALNAVPFQLAILLALLWTVRHVRTSDPRHAWWAAGAIAFGMLFSVKALFLPALVFVFAIAFLYPGHPVAATLRAFRAHRVFWSVLVAMTVGYLALYLFSQNAGSGGEGAGVPEWEAASELLRRMFGQVFPVGALGGPFEWSIITPAGGLVEPRDFVVLGAVAMWLLIVLSSLWLRGRAWRAWALLLGYLLFVDAIPTVIARGRGHGLAGADPRYVADAALIFALCLALAFLVVREQRARESVGTAGVAPSVRAAPGRRARRNRAIAAGVLTVGYAAGALYSTHTYADTLNGERLREYLGNVRASMADLPEEGALYPRPVPEEVVLEWNGDRRLTSYVLPPLAPGDDGERLAHPEQGSAAYVFDDDGNLVPGEHTLFSNMFAPGPEHDCLGTLDGAVSWPALAPGGLEQVVTFAYTSDRDAPLVVSVGGGWIETVLPAAPDGGFWHVPAPQQGDRLSLLTEGEEDLCMTTVAFGKLAPNERSTHPIPLSQEGTDEGDADDTETSEDPGSSEDTGADLEASD</sequence>
<dbReference type="RefSeq" id="WP_311510538.1">
    <property type="nucleotide sequence ID" value="NZ_JAVREP010000002.1"/>
</dbReference>
<evidence type="ECO:0000313" key="4">
    <source>
        <dbReference type="Proteomes" id="UP001183390"/>
    </source>
</evidence>
<feature type="transmembrane region" description="Helical" evidence="2">
    <location>
        <begin position="177"/>
        <end position="198"/>
    </location>
</feature>
<reference evidence="4" key="1">
    <citation type="submission" date="2023-07" db="EMBL/GenBank/DDBJ databases">
        <title>30 novel species of actinomycetes from the DSMZ collection.</title>
        <authorList>
            <person name="Nouioui I."/>
        </authorList>
    </citation>
    <scope>NUCLEOTIDE SEQUENCE [LARGE SCALE GENOMIC DNA]</scope>
    <source>
        <strain evidence="4">DSM 44743</strain>
    </source>
</reference>
<feature type="region of interest" description="Disordered" evidence="1">
    <location>
        <begin position="1"/>
        <end position="30"/>
    </location>
</feature>
<feature type="transmembrane region" description="Helical" evidence="2">
    <location>
        <begin position="393"/>
        <end position="412"/>
    </location>
</feature>
<evidence type="ECO:0008006" key="5">
    <source>
        <dbReference type="Google" id="ProtNLM"/>
    </source>
</evidence>
<accession>A0ABU2M580</accession>
<evidence type="ECO:0000256" key="1">
    <source>
        <dbReference type="SAM" id="MobiDB-lite"/>
    </source>
</evidence>
<proteinExistence type="predicted"/>
<feature type="transmembrane region" description="Helical" evidence="2">
    <location>
        <begin position="106"/>
        <end position="123"/>
    </location>
</feature>
<feature type="transmembrane region" description="Helical" evidence="2">
    <location>
        <begin position="155"/>
        <end position="171"/>
    </location>
</feature>
<dbReference type="Proteomes" id="UP001183390">
    <property type="component" value="Unassembled WGS sequence"/>
</dbReference>
<organism evidence="3 4">
    <name type="scientific">Nocardiopsis lambiniae</name>
    <dbReference type="NCBI Taxonomy" id="3075539"/>
    <lineage>
        <taxon>Bacteria</taxon>
        <taxon>Bacillati</taxon>
        <taxon>Actinomycetota</taxon>
        <taxon>Actinomycetes</taxon>
        <taxon>Streptosporangiales</taxon>
        <taxon>Nocardiopsidaceae</taxon>
        <taxon>Nocardiopsis</taxon>
    </lineage>
</organism>